<dbReference type="AlphaFoldDB" id="U5G7T1"/>
<organism evidence="1 2">
    <name type="scientific">Populus trichocarpa</name>
    <name type="common">Western balsam poplar</name>
    <name type="synonym">Populus balsamifera subsp. trichocarpa</name>
    <dbReference type="NCBI Taxonomy" id="3694"/>
    <lineage>
        <taxon>Eukaryota</taxon>
        <taxon>Viridiplantae</taxon>
        <taxon>Streptophyta</taxon>
        <taxon>Embryophyta</taxon>
        <taxon>Tracheophyta</taxon>
        <taxon>Spermatophyta</taxon>
        <taxon>Magnoliopsida</taxon>
        <taxon>eudicotyledons</taxon>
        <taxon>Gunneridae</taxon>
        <taxon>Pentapetalae</taxon>
        <taxon>rosids</taxon>
        <taxon>fabids</taxon>
        <taxon>Malpighiales</taxon>
        <taxon>Salicaceae</taxon>
        <taxon>Saliceae</taxon>
        <taxon>Populus</taxon>
    </lineage>
</organism>
<evidence type="ECO:0000313" key="2">
    <source>
        <dbReference type="Proteomes" id="UP000006729"/>
    </source>
</evidence>
<sequence>MKSVGAIGEYQTQSEWHPLSTPPVRAIFQNLQKSLSRITNRSNKKPMTNPLCSNYPHKTARELSSKYFPRKRSSIDCHWTHERKQQ</sequence>
<dbReference type="Proteomes" id="UP000006729">
    <property type="component" value="Chromosome 8"/>
</dbReference>
<dbReference type="InParanoid" id="U5G7T1"/>
<accession>U5G7T1</accession>
<evidence type="ECO:0000313" key="1">
    <source>
        <dbReference type="EMBL" id="PNT23753.1"/>
    </source>
</evidence>
<keyword evidence="2" id="KW-1185">Reference proteome</keyword>
<dbReference type="EMBL" id="CM009297">
    <property type="protein sequence ID" value="PNT23753.1"/>
    <property type="molecule type" value="Genomic_DNA"/>
</dbReference>
<protein>
    <submittedName>
        <fullName evidence="1">Uncharacterized protein</fullName>
    </submittedName>
</protein>
<reference evidence="1 2" key="1">
    <citation type="journal article" date="2006" name="Science">
        <title>The genome of black cottonwood, Populus trichocarpa (Torr. &amp; Gray).</title>
        <authorList>
            <person name="Tuskan G.A."/>
            <person name="Difazio S."/>
            <person name="Jansson S."/>
            <person name="Bohlmann J."/>
            <person name="Grigoriev I."/>
            <person name="Hellsten U."/>
            <person name="Putnam N."/>
            <person name="Ralph S."/>
            <person name="Rombauts S."/>
            <person name="Salamov A."/>
            <person name="Schein J."/>
            <person name="Sterck L."/>
            <person name="Aerts A."/>
            <person name="Bhalerao R.R."/>
            <person name="Bhalerao R.P."/>
            <person name="Blaudez D."/>
            <person name="Boerjan W."/>
            <person name="Brun A."/>
            <person name="Brunner A."/>
            <person name="Busov V."/>
            <person name="Campbell M."/>
            <person name="Carlson J."/>
            <person name="Chalot M."/>
            <person name="Chapman J."/>
            <person name="Chen G.L."/>
            <person name="Cooper D."/>
            <person name="Coutinho P.M."/>
            <person name="Couturier J."/>
            <person name="Covert S."/>
            <person name="Cronk Q."/>
            <person name="Cunningham R."/>
            <person name="Davis J."/>
            <person name="Degroeve S."/>
            <person name="Dejardin A."/>
            <person name="Depamphilis C."/>
            <person name="Detter J."/>
            <person name="Dirks B."/>
            <person name="Dubchak I."/>
            <person name="Duplessis S."/>
            <person name="Ehlting J."/>
            <person name="Ellis B."/>
            <person name="Gendler K."/>
            <person name="Goodstein D."/>
            <person name="Gribskov M."/>
            <person name="Grimwood J."/>
            <person name="Groover A."/>
            <person name="Gunter L."/>
            <person name="Hamberger B."/>
            <person name="Heinze B."/>
            <person name="Helariutta Y."/>
            <person name="Henrissat B."/>
            <person name="Holligan D."/>
            <person name="Holt R."/>
            <person name="Huang W."/>
            <person name="Islam-Faridi N."/>
            <person name="Jones S."/>
            <person name="Jones-Rhoades M."/>
            <person name="Jorgensen R."/>
            <person name="Joshi C."/>
            <person name="Kangasjarvi J."/>
            <person name="Karlsson J."/>
            <person name="Kelleher C."/>
            <person name="Kirkpatrick R."/>
            <person name="Kirst M."/>
            <person name="Kohler A."/>
            <person name="Kalluri U."/>
            <person name="Larimer F."/>
            <person name="Leebens-Mack J."/>
            <person name="Leple J.C."/>
            <person name="Locascio P."/>
            <person name="Lou Y."/>
            <person name="Lucas S."/>
            <person name="Martin F."/>
            <person name="Montanini B."/>
            <person name="Napoli C."/>
            <person name="Nelson D.R."/>
            <person name="Nelson C."/>
            <person name="Nieminen K."/>
            <person name="Nilsson O."/>
            <person name="Pereda V."/>
            <person name="Peter G."/>
            <person name="Philippe R."/>
            <person name="Pilate G."/>
            <person name="Poliakov A."/>
            <person name="Razumovskaya J."/>
            <person name="Richardson P."/>
            <person name="Rinaldi C."/>
            <person name="Ritland K."/>
            <person name="Rouze P."/>
            <person name="Ryaboy D."/>
            <person name="Schmutz J."/>
            <person name="Schrader J."/>
            <person name="Segerman B."/>
            <person name="Shin H."/>
            <person name="Siddiqui A."/>
            <person name="Sterky F."/>
            <person name="Terry A."/>
            <person name="Tsai C.J."/>
            <person name="Uberbacher E."/>
            <person name="Unneberg P."/>
            <person name="Vahala J."/>
            <person name="Wall K."/>
            <person name="Wessler S."/>
            <person name="Yang G."/>
            <person name="Yin T."/>
            <person name="Douglas C."/>
            <person name="Marra M."/>
            <person name="Sandberg G."/>
            <person name="Van de Peer Y."/>
            <person name="Rokhsar D."/>
        </authorList>
    </citation>
    <scope>NUCLEOTIDE SEQUENCE [LARGE SCALE GENOMIC DNA]</scope>
    <source>
        <strain evidence="2">cv. Nisqually</strain>
    </source>
</reference>
<proteinExistence type="predicted"/>
<name>U5G7T1_POPTR</name>
<dbReference type="HOGENOM" id="CLU_2502157_0_0_1"/>
<gene>
    <name evidence="1" type="ORF">POPTR_008G098000</name>
</gene>